<organism evidence="2 3">
    <name type="scientific">Lottia gigantea</name>
    <name type="common">Giant owl limpet</name>
    <dbReference type="NCBI Taxonomy" id="225164"/>
    <lineage>
        <taxon>Eukaryota</taxon>
        <taxon>Metazoa</taxon>
        <taxon>Spiralia</taxon>
        <taxon>Lophotrochozoa</taxon>
        <taxon>Mollusca</taxon>
        <taxon>Gastropoda</taxon>
        <taxon>Patellogastropoda</taxon>
        <taxon>Lottioidea</taxon>
        <taxon>Lottiidae</taxon>
        <taxon>Lottia</taxon>
    </lineage>
</organism>
<evidence type="ECO:0000313" key="2">
    <source>
        <dbReference type="EMBL" id="ESP03469.1"/>
    </source>
</evidence>
<evidence type="ECO:0000256" key="1">
    <source>
        <dbReference type="SAM" id="MobiDB-lite"/>
    </source>
</evidence>
<feature type="compositionally biased region" description="Basic and acidic residues" evidence="1">
    <location>
        <begin position="35"/>
        <end position="44"/>
    </location>
</feature>
<proteinExistence type="predicted"/>
<feature type="region of interest" description="Disordered" evidence="1">
    <location>
        <begin position="1"/>
        <end position="44"/>
    </location>
</feature>
<dbReference type="EMBL" id="KB200010">
    <property type="protein sequence ID" value="ESP03469.1"/>
    <property type="molecule type" value="Genomic_DNA"/>
</dbReference>
<evidence type="ECO:0000313" key="3">
    <source>
        <dbReference type="Proteomes" id="UP000030746"/>
    </source>
</evidence>
<dbReference type="KEGG" id="lgi:LOTGIDRAFT_171406"/>
<reference evidence="2 3" key="1">
    <citation type="journal article" date="2013" name="Nature">
        <title>Insights into bilaterian evolution from three spiralian genomes.</title>
        <authorList>
            <person name="Simakov O."/>
            <person name="Marletaz F."/>
            <person name="Cho S.J."/>
            <person name="Edsinger-Gonzales E."/>
            <person name="Havlak P."/>
            <person name="Hellsten U."/>
            <person name="Kuo D.H."/>
            <person name="Larsson T."/>
            <person name="Lv J."/>
            <person name="Arendt D."/>
            <person name="Savage R."/>
            <person name="Osoegawa K."/>
            <person name="de Jong P."/>
            <person name="Grimwood J."/>
            <person name="Chapman J.A."/>
            <person name="Shapiro H."/>
            <person name="Aerts A."/>
            <person name="Otillar R.P."/>
            <person name="Terry A.Y."/>
            <person name="Boore J.L."/>
            <person name="Grigoriev I.V."/>
            <person name="Lindberg D.R."/>
            <person name="Seaver E.C."/>
            <person name="Weisblat D.A."/>
            <person name="Putnam N.H."/>
            <person name="Rokhsar D.S."/>
        </authorList>
    </citation>
    <scope>NUCLEOTIDE SEQUENCE [LARGE SCALE GENOMIC DNA]</scope>
</reference>
<sequence length="197" mass="21430">MVCWSKNAQKEERLADPGSRGEDSDGVEGEDESESEKRRGVPSLRERLPMSAGLGVGELRARLGVWFGSVVALDGAVRDDIDLERIDANVKKGGFIFPLPLIVAGITAAATEAGATACGVSVANENSGSGKTHLTFNMLTTPNLLVFDSLYIYTTTPEQSYYQFLKALEYLPKKDVQEVEIKDIIDNYIEGKNPTDI</sequence>
<name>V4AHE9_LOTGI</name>
<dbReference type="GeneID" id="20241764"/>
<accession>V4AHE9</accession>
<dbReference type="AlphaFoldDB" id="V4AHE9"/>
<feature type="compositionally biased region" description="Basic and acidic residues" evidence="1">
    <location>
        <begin position="8"/>
        <end position="23"/>
    </location>
</feature>
<keyword evidence="3" id="KW-1185">Reference proteome</keyword>
<dbReference type="HOGENOM" id="CLU_1385594_0_0_1"/>
<dbReference type="Proteomes" id="UP000030746">
    <property type="component" value="Unassembled WGS sequence"/>
</dbReference>
<dbReference type="CTD" id="20241764"/>
<dbReference type="RefSeq" id="XP_009045849.1">
    <property type="nucleotide sequence ID" value="XM_009047601.1"/>
</dbReference>
<protein>
    <submittedName>
        <fullName evidence="2">Uncharacterized protein</fullName>
    </submittedName>
</protein>
<feature type="compositionally biased region" description="Acidic residues" evidence="1">
    <location>
        <begin position="24"/>
        <end position="34"/>
    </location>
</feature>
<dbReference type="OrthoDB" id="6818379at2759"/>
<gene>
    <name evidence="2" type="ORF">LOTGIDRAFT_171406</name>
</gene>